<dbReference type="GO" id="GO:0035267">
    <property type="term" value="C:NuA4 histone acetyltransferase complex"/>
    <property type="evidence" value="ECO:0007669"/>
    <property type="project" value="TreeGrafter"/>
</dbReference>
<accession>G0N9P9</accession>
<evidence type="ECO:0000256" key="1">
    <source>
        <dbReference type="ARBA" id="ARBA00004123"/>
    </source>
</evidence>
<keyword evidence="3" id="KW-0156">Chromatin regulator</keyword>
<feature type="compositionally biased region" description="Basic residues" evidence="7">
    <location>
        <begin position="221"/>
        <end position="231"/>
    </location>
</feature>
<gene>
    <name evidence="8" type="ORF">CAEBREN_13798</name>
</gene>
<proteinExistence type="inferred from homology"/>
<evidence type="ECO:0000256" key="2">
    <source>
        <dbReference type="ARBA" id="ARBA00007117"/>
    </source>
</evidence>
<dbReference type="GO" id="GO:0006325">
    <property type="term" value="P:chromatin organization"/>
    <property type="evidence" value="ECO:0007669"/>
    <property type="project" value="UniProtKB-KW"/>
</dbReference>
<comment type="similarity">
    <text evidence="2">Belongs to the EAF7 family.</text>
</comment>
<feature type="compositionally biased region" description="Basic and acidic residues" evidence="7">
    <location>
        <begin position="176"/>
        <end position="190"/>
    </location>
</feature>
<evidence type="ECO:0000313" key="9">
    <source>
        <dbReference type="Proteomes" id="UP000008068"/>
    </source>
</evidence>
<dbReference type="AlphaFoldDB" id="G0N9P9"/>
<organism evidence="9">
    <name type="scientific">Caenorhabditis brenneri</name>
    <name type="common">Nematode worm</name>
    <dbReference type="NCBI Taxonomy" id="135651"/>
    <lineage>
        <taxon>Eukaryota</taxon>
        <taxon>Metazoa</taxon>
        <taxon>Ecdysozoa</taxon>
        <taxon>Nematoda</taxon>
        <taxon>Chromadorea</taxon>
        <taxon>Rhabditida</taxon>
        <taxon>Rhabditina</taxon>
        <taxon>Rhabditomorpha</taxon>
        <taxon>Rhabditoidea</taxon>
        <taxon>Rhabditidae</taxon>
        <taxon>Peloderinae</taxon>
        <taxon>Caenorhabditis</taxon>
    </lineage>
</organism>
<evidence type="ECO:0000256" key="3">
    <source>
        <dbReference type="ARBA" id="ARBA00022853"/>
    </source>
</evidence>
<dbReference type="GO" id="GO:0005634">
    <property type="term" value="C:nucleus"/>
    <property type="evidence" value="ECO:0007669"/>
    <property type="project" value="UniProtKB-SubCell"/>
</dbReference>
<dbReference type="HOGENOM" id="CLU_1379260_0_0_1"/>
<dbReference type="GO" id="GO:0006357">
    <property type="term" value="P:regulation of transcription by RNA polymerase II"/>
    <property type="evidence" value="ECO:0007669"/>
    <property type="project" value="TreeGrafter"/>
</dbReference>
<evidence type="ECO:0000256" key="4">
    <source>
        <dbReference type="ARBA" id="ARBA00023015"/>
    </source>
</evidence>
<dbReference type="FunCoup" id="G0N9P9">
    <property type="interactions" value="157"/>
</dbReference>
<dbReference type="Proteomes" id="UP000008068">
    <property type="component" value="Unassembled WGS sequence"/>
</dbReference>
<keyword evidence="6" id="KW-0539">Nucleus</keyword>
<keyword evidence="9" id="KW-1185">Reference proteome</keyword>
<feature type="region of interest" description="Disordered" evidence="7">
    <location>
        <begin position="176"/>
        <end position="231"/>
    </location>
</feature>
<comment type="subcellular location">
    <subcellularLocation>
        <location evidence="1">Nucleus</location>
    </subcellularLocation>
</comment>
<dbReference type="STRING" id="135651.G0N9P9"/>
<dbReference type="InParanoid" id="G0N9P9"/>
<dbReference type="Pfam" id="PF07904">
    <property type="entry name" value="Eaf7"/>
    <property type="match status" value="1"/>
</dbReference>
<dbReference type="PANTHER" id="PTHR13581">
    <property type="entry name" value="MRG-BINDING PROTEIN"/>
    <property type="match status" value="1"/>
</dbReference>
<dbReference type="OMA" id="WCIDSEI"/>
<protein>
    <submittedName>
        <fullName evidence="8">Uncharacterized protein</fullName>
    </submittedName>
</protein>
<keyword evidence="5" id="KW-0804">Transcription</keyword>
<evidence type="ECO:0000313" key="8">
    <source>
        <dbReference type="EMBL" id="EGT55720.1"/>
    </source>
</evidence>
<feature type="compositionally biased region" description="Polar residues" evidence="7">
    <location>
        <begin position="197"/>
        <end position="213"/>
    </location>
</feature>
<dbReference type="PANTHER" id="PTHR13581:SF5">
    <property type="entry name" value="MRG_MORF4L-BINDING PROTEIN"/>
    <property type="match status" value="1"/>
</dbReference>
<dbReference type="eggNOG" id="KOG4051">
    <property type="taxonomic scope" value="Eukaryota"/>
</dbReference>
<keyword evidence="4" id="KW-0805">Transcription regulation</keyword>
<name>G0N9P9_CAEBE</name>
<evidence type="ECO:0000256" key="5">
    <source>
        <dbReference type="ARBA" id="ARBA00023163"/>
    </source>
</evidence>
<reference evidence="9" key="1">
    <citation type="submission" date="2011-07" db="EMBL/GenBank/DDBJ databases">
        <authorList>
            <consortium name="Caenorhabditis brenneri Sequencing and Analysis Consortium"/>
            <person name="Wilson R.K."/>
        </authorList>
    </citation>
    <scope>NUCLEOTIDE SEQUENCE [LARGE SCALE GENOMIC DNA]</scope>
    <source>
        <strain evidence="9">PB2801</strain>
    </source>
</reference>
<evidence type="ECO:0000256" key="7">
    <source>
        <dbReference type="SAM" id="MobiDB-lite"/>
    </source>
</evidence>
<dbReference type="EMBL" id="GL379852">
    <property type="protein sequence ID" value="EGT55720.1"/>
    <property type="molecule type" value="Genomic_DNA"/>
</dbReference>
<dbReference type="InterPro" id="IPR012423">
    <property type="entry name" value="Eaf7/MRGBP"/>
</dbReference>
<dbReference type="OrthoDB" id="5595141at2759"/>
<sequence length="231" mass="26988">MRVVLIQKAEDVIAELFGPIQEAARKPFLFGKFFQFFLHINACFIDLNPTEVWCELAELRLSSLVCEYKPVGINRNFHLLAIHERMHKIFDNEPPQFEIYLSDKNKVLFRKQQNDLLLDETTPRTTYPPKYSCRPTLEMINEKLGQWFGMKVCEENESDPPGFSEHSDYTLPEYIMEEREDHRSSKESLKNSEIPHSLNSTTSVNSAESMNSIDSEEPTHNRKRKISTQNE</sequence>
<evidence type="ECO:0000256" key="6">
    <source>
        <dbReference type="ARBA" id="ARBA00023242"/>
    </source>
</evidence>